<evidence type="ECO:0000313" key="1">
    <source>
        <dbReference type="EMBL" id="KAK8493970.1"/>
    </source>
</evidence>
<sequence>MAIPLVRWEDAQLPIDKGDLGMCNLHNQNKAFMLNNDYQLVCDEGKLWVQVLKSKYKWRGCLPQSISRTSYSRLWIDLSNVWEDIRRNICWYVRDGLATDFWYDIWLDEEGSLADKCLSVSLPEPRLYVHAGIWVRMCFARWGDEDLLHILCDCSCAIRLWNSLIDRNKISDFMSLSLTDWLSQNICPSSSFTGNDAIWSTRFVTICWQFWKQRCAFLFDGHFVERRDLLSYCNQLALEFSESSISLSRPNHRTREALQWIPPSID</sequence>
<keyword evidence="2" id="KW-1185">Reference proteome</keyword>
<gene>
    <name evidence="1" type="ORF">V6N12_041775</name>
</gene>
<organism evidence="1 2">
    <name type="scientific">Hibiscus sabdariffa</name>
    <name type="common">roselle</name>
    <dbReference type="NCBI Taxonomy" id="183260"/>
    <lineage>
        <taxon>Eukaryota</taxon>
        <taxon>Viridiplantae</taxon>
        <taxon>Streptophyta</taxon>
        <taxon>Embryophyta</taxon>
        <taxon>Tracheophyta</taxon>
        <taxon>Spermatophyta</taxon>
        <taxon>Magnoliopsida</taxon>
        <taxon>eudicotyledons</taxon>
        <taxon>Gunneridae</taxon>
        <taxon>Pentapetalae</taxon>
        <taxon>rosids</taxon>
        <taxon>malvids</taxon>
        <taxon>Malvales</taxon>
        <taxon>Malvaceae</taxon>
        <taxon>Malvoideae</taxon>
        <taxon>Hibiscus</taxon>
    </lineage>
</organism>
<comment type="caution">
    <text evidence="1">The sequence shown here is derived from an EMBL/GenBank/DDBJ whole genome shotgun (WGS) entry which is preliminary data.</text>
</comment>
<proteinExistence type="predicted"/>
<evidence type="ECO:0000313" key="2">
    <source>
        <dbReference type="Proteomes" id="UP001472677"/>
    </source>
</evidence>
<accession>A0ABR2AK83</accession>
<dbReference type="EMBL" id="JBBPBM010000583">
    <property type="protein sequence ID" value="KAK8493970.1"/>
    <property type="molecule type" value="Genomic_DNA"/>
</dbReference>
<evidence type="ECO:0008006" key="3">
    <source>
        <dbReference type="Google" id="ProtNLM"/>
    </source>
</evidence>
<reference evidence="1 2" key="1">
    <citation type="journal article" date="2024" name="G3 (Bethesda)">
        <title>Genome assembly of Hibiscus sabdariffa L. provides insights into metabolisms of medicinal natural products.</title>
        <authorList>
            <person name="Kim T."/>
        </authorList>
    </citation>
    <scope>NUCLEOTIDE SEQUENCE [LARGE SCALE GENOMIC DNA]</scope>
    <source>
        <strain evidence="1">TK-2024</strain>
        <tissue evidence="1">Old leaves</tissue>
    </source>
</reference>
<name>A0ABR2AK83_9ROSI</name>
<protein>
    <recommendedName>
        <fullName evidence="3">Reverse transcriptase zinc-binding domain-containing protein</fullName>
    </recommendedName>
</protein>
<dbReference type="Proteomes" id="UP001472677">
    <property type="component" value="Unassembled WGS sequence"/>
</dbReference>